<feature type="transmembrane region" description="Helical" evidence="7">
    <location>
        <begin position="380"/>
        <end position="402"/>
    </location>
</feature>
<accession>A0A0A8J4F7</accession>
<dbReference type="PANTHER" id="PTHR30250">
    <property type="entry name" value="PST FAMILY PREDICTED COLANIC ACID TRANSPORTER"/>
    <property type="match status" value="1"/>
</dbReference>
<feature type="transmembrane region" description="Helical" evidence="7">
    <location>
        <begin position="36"/>
        <end position="59"/>
    </location>
</feature>
<feature type="transmembrane region" description="Helical" evidence="7">
    <location>
        <begin position="300"/>
        <end position="322"/>
    </location>
</feature>
<reference evidence="8" key="2">
    <citation type="journal article" date="2016" name="PLoS ONE">
        <title>Comparison of O-Antigen Gene Clusters of All O-Serogroups of Escherichia coli and Proposal for Adopting a New Nomenclature for O-Typing.</title>
        <authorList>
            <person name="DebRoy C."/>
            <person name="Fratamico P.M."/>
            <person name="Yan X."/>
            <person name="Baranzoni G."/>
            <person name="Liu Y."/>
            <person name="Needleman D.S."/>
            <person name="Tebbs R."/>
            <person name="O'Connell C.D."/>
            <person name="Allred A."/>
            <person name="Swimley M."/>
            <person name="Mwangi M."/>
            <person name="Kapur V."/>
            <person name="Raygoza Garay J.A."/>
            <person name="Roberts E.L."/>
            <person name="Katani R."/>
        </authorList>
    </citation>
    <scope>NUCLEOTIDE SEQUENCE</scope>
    <source>
        <strain evidence="8">H 19</strain>
    </source>
</reference>
<keyword evidence="4 7" id="KW-1133">Transmembrane helix</keyword>
<feature type="transmembrane region" description="Helical" evidence="7">
    <location>
        <begin position="409"/>
        <end position="430"/>
    </location>
</feature>
<dbReference type="EMBL" id="KJ778809">
    <property type="protein sequence ID" value="AJE24493.1"/>
    <property type="molecule type" value="Genomic_DNA"/>
</dbReference>
<protein>
    <recommendedName>
        <fullName evidence="6">Putative O-antigen transporter</fullName>
    </recommendedName>
</protein>
<dbReference type="InterPro" id="IPR002797">
    <property type="entry name" value="Polysacc_synth"/>
</dbReference>
<evidence type="ECO:0000313" key="8">
    <source>
        <dbReference type="EMBL" id="AJE24493.1"/>
    </source>
</evidence>
<keyword evidence="5 7" id="KW-0472">Membrane</keyword>
<evidence type="ECO:0000256" key="3">
    <source>
        <dbReference type="ARBA" id="ARBA00022692"/>
    </source>
</evidence>
<organism evidence="9">
    <name type="scientific">Escherichia coli</name>
    <dbReference type="NCBI Taxonomy" id="562"/>
    <lineage>
        <taxon>Bacteria</taxon>
        <taxon>Pseudomonadati</taxon>
        <taxon>Pseudomonadota</taxon>
        <taxon>Gammaproteobacteria</taxon>
        <taxon>Enterobacterales</taxon>
        <taxon>Enterobacteriaceae</taxon>
        <taxon>Escherichia</taxon>
    </lineage>
</organism>
<dbReference type="InterPro" id="IPR050833">
    <property type="entry name" value="Poly_Biosynth_Transport"/>
</dbReference>
<feature type="transmembrane region" description="Helical" evidence="7">
    <location>
        <begin position="342"/>
        <end position="360"/>
    </location>
</feature>
<dbReference type="GO" id="GO:0005886">
    <property type="term" value="C:plasma membrane"/>
    <property type="evidence" value="ECO:0007669"/>
    <property type="project" value="UniProtKB-SubCell"/>
</dbReference>
<feature type="transmembrane region" description="Helical" evidence="7">
    <location>
        <begin position="71"/>
        <end position="93"/>
    </location>
</feature>
<dbReference type="Pfam" id="PF01943">
    <property type="entry name" value="Polysacc_synt"/>
    <property type="match status" value="1"/>
</dbReference>
<keyword evidence="3 7" id="KW-0812">Transmembrane</keyword>
<proteinExistence type="predicted"/>
<feature type="transmembrane region" description="Helical" evidence="7">
    <location>
        <begin position="186"/>
        <end position="209"/>
    </location>
</feature>
<evidence type="ECO:0000256" key="5">
    <source>
        <dbReference type="ARBA" id="ARBA00023136"/>
    </source>
</evidence>
<feature type="transmembrane region" description="Helical" evidence="7">
    <location>
        <begin position="260"/>
        <end position="280"/>
    </location>
</feature>
<evidence type="ECO:0000313" key="9">
    <source>
        <dbReference type="EMBL" id="BAQ01289.1"/>
    </source>
</evidence>
<feature type="transmembrane region" description="Helical" evidence="7">
    <location>
        <begin position="215"/>
        <end position="239"/>
    </location>
</feature>
<evidence type="ECO:0000256" key="2">
    <source>
        <dbReference type="ARBA" id="ARBA00022475"/>
    </source>
</evidence>
<evidence type="ECO:0000256" key="1">
    <source>
        <dbReference type="ARBA" id="ARBA00004651"/>
    </source>
</evidence>
<keyword evidence="2" id="KW-1003">Cell membrane</keyword>
<dbReference type="RefSeq" id="WP_029392115.1">
    <property type="nucleotide sequence ID" value="NZ_BICF01000002.1"/>
</dbReference>
<dbReference type="PANTHER" id="PTHR30250:SF11">
    <property type="entry name" value="O-ANTIGEN TRANSPORTER-RELATED"/>
    <property type="match status" value="1"/>
</dbReference>
<evidence type="ECO:0000256" key="7">
    <source>
        <dbReference type="SAM" id="Phobius"/>
    </source>
</evidence>
<reference evidence="9" key="1">
    <citation type="journal article" date="2014" name="DNA Res.">
        <title>A complete view of the genetic diversity of the Escherichia coli O-antigen biosynthesis gene cluster.</title>
        <authorList>
            <person name="Iguchi A."/>
            <person name="Iyoda S."/>
            <person name="Kikuchi T."/>
            <person name="Ogura Y."/>
            <person name="Katsura K."/>
            <person name="Ohnishi M."/>
            <person name="Hayashi T."/>
            <person name="Thomson N.R."/>
        </authorList>
    </citation>
    <scope>NUCLEOTIDE SEQUENCE</scope>
    <source>
        <strain evidence="9">H19</strain>
    </source>
</reference>
<feature type="transmembrane region" description="Helical" evidence="7">
    <location>
        <begin position="156"/>
        <end position="174"/>
    </location>
</feature>
<name>A0A0A8J4F7_ECOLX</name>
<evidence type="ECO:0000256" key="6">
    <source>
        <dbReference type="ARBA" id="ARBA00049738"/>
    </source>
</evidence>
<dbReference type="EMBL" id="AB812036">
    <property type="protein sequence ID" value="BAQ01289.1"/>
    <property type="molecule type" value="Genomic_DNA"/>
</dbReference>
<comment type="subcellular location">
    <subcellularLocation>
        <location evidence="1">Cell membrane</location>
        <topology evidence="1">Multi-pass membrane protein</topology>
    </subcellularLocation>
</comment>
<gene>
    <name evidence="9" type="primary">wzx</name>
</gene>
<evidence type="ECO:0000256" key="4">
    <source>
        <dbReference type="ARBA" id="ARBA00022989"/>
    </source>
</evidence>
<dbReference type="AlphaFoldDB" id="A0A0A8J4F7"/>
<feature type="transmembrane region" description="Helical" evidence="7">
    <location>
        <begin position="114"/>
        <end position="136"/>
    </location>
</feature>
<sequence>MLSKIKNVIDRIVIIFKPIAADLTQKEKDEVIRLRGVYLTAIISLLSKIISMISIFITIPAILNYLGEELFGIWMTLSSIIAMLTFADMGIGNGVVNKLSKAIYSNSVNDIRKIITNAVTVLLIIATSINLLFYAATPLVSWNRILNLSEKIDSHSIEHALFVFVFCFSLNVLFSIVQKIQLAYQLGFIASIWQILGSVFSLGLLFLFINLKLEMAWLVFSIAGIPAIFQLLNYLHFSLVICKTGFFKISFIKIAEMKSLLSTGVLFFALQISMVCTYTSDNIILNTIIGAEAVTEYSVHVRLFSVIPILMGMVLIPLWPAYSSARIKKDIKWIRDVWNKSIMMALLVSVFIGGSIILFLPDIFDLWLKNKIQPTYTLAYMLFVWKLFESVGLAISCFLNGMDLIKQQAFIAVVTAVVAISLKILFVYQIGITGVLLGTLIPFVLLTFIPTLFISLGFLRKGMC</sequence>
<feature type="transmembrane region" description="Helical" evidence="7">
    <location>
        <begin position="436"/>
        <end position="459"/>
    </location>
</feature>